<dbReference type="Proteomes" id="UP000016923">
    <property type="component" value="Unassembled WGS sequence"/>
</dbReference>
<evidence type="ECO:0000256" key="2">
    <source>
        <dbReference type="SAM" id="MobiDB-lite"/>
    </source>
</evidence>
<sequence>MSLRAILSGSRVKKKSPVKKTTAPSASTKAKAASSASRSQSSKSGSGRGSTVDINGNGGQYDDDGDLFGATDAQDFDDDDDDFKLDDSGLVASLADDLSLRDVVQALRYSRGNMFDPVPGVTSAGPDEPGEYDLDHMERPHQTPKSMAGGHRQKGYVGNSTRIADLLNMRRRMPALATTAHITALLPNATVTERETVALVRAGMVRKVVQPQWRRGTAASLGGPSGSSRGSASGGPGDSPSKGAGDARYRKALAIGGESLGEVLVETAELQKLVQASSSLATDTKAAFSQWLGGASAESSTVADSIGGNLKKFTINSYPAPQLTVDMVDELVRGGFLVGHGASAGLVGSVSLTGHRSAGERGSSSGRGSQSDTGDVYARPEDRTTLLSLETVAKAASGSFDAVGGVGAVYTAGGGGARAALPGKRRGTGGAGGGVTTVEDLMLAIPGHGLFVKIVSGALAYLVGILARTSYRETLESSLRERWDAGGNITKSVVGAGSSSMGFRGFKRVPLSRTRKWKDFYGMSFDWILAEALGAGLIELFDTGSVGRGVRLLA</sequence>
<reference evidence="3 4" key="1">
    <citation type="journal article" date="2013" name="BMC Genomics">
        <title>The genome and transcriptome of the pine saprophyte Ophiostoma piceae, and a comparison with the bark beetle-associated pine pathogen Grosmannia clavigera.</title>
        <authorList>
            <person name="Haridas S."/>
            <person name="Wang Y."/>
            <person name="Lim L."/>
            <person name="Massoumi Alamouti S."/>
            <person name="Jackman S."/>
            <person name="Docking R."/>
            <person name="Robertson G."/>
            <person name="Birol I."/>
            <person name="Bohlmann J."/>
            <person name="Breuil C."/>
        </authorList>
    </citation>
    <scope>NUCLEOTIDE SEQUENCE [LARGE SCALE GENOMIC DNA]</scope>
    <source>
        <strain evidence="3 4">UAMH 11346</strain>
    </source>
</reference>
<dbReference type="InterPro" id="IPR018865">
    <property type="entry name" value="STK19-like"/>
</dbReference>
<feature type="region of interest" description="Disordered" evidence="2">
    <location>
        <begin position="355"/>
        <end position="380"/>
    </location>
</feature>
<accession>S3D6A7</accession>
<keyword evidence="4" id="KW-1185">Reference proteome</keyword>
<dbReference type="HOGENOM" id="CLU_036328_0_0_1"/>
<feature type="region of interest" description="Disordered" evidence="2">
    <location>
        <begin position="215"/>
        <end position="245"/>
    </location>
</feature>
<gene>
    <name evidence="3" type="ORF">F503_04522</name>
</gene>
<dbReference type="AlphaFoldDB" id="S3D6A7"/>
<dbReference type="VEuPathDB" id="FungiDB:F503_04522"/>
<dbReference type="PANTHER" id="PTHR15243:SF0">
    <property type="entry name" value="SERINE_THREONINE-PROTEIN KINASE 19"/>
    <property type="match status" value="1"/>
</dbReference>
<evidence type="ECO:0000313" key="3">
    <source>
        <dbReference type="EMBL" id="EPE08935.1"/>
    </source>
</evidence>
<dbReference type="GO" id="GO:0046579">
    <property type="term" value="P:positive regulation of Ras protein signal transduction"/>
    <property type="evidence" value="ECO:0007669"/>
    <property type="project" value="TreeGrafter"/>
</dbReference>
<evidence type="ECO:0000313" key="4">
    <source>
        <dbReference type="Proteomes" id="UP000016923"/>
    </source>
</evidence>
<feature type="compositionally biased region" description="Low complexity" evidence="2">
    <location>
        <begin position="19"/>
        <end position="55"/>
    </location>
</feature>
<protein>
    <submittedName>
        <fullName evidence="3">Uncharacterized protein</fullName>
    </submittedName>
</protein>
<dbReference type="OrthoDB" id="3980126at2759"/>
<comment type="similarity">
    <text evidence="1">Belongs to the STK19 family.</text>
</comment>
<dbReference type="PANTHER" id="PTHR15243">
    <property type="entry name" value="SERINE/THREONINE-PROTEIN KINASE 19"/>
    <property type="match status" value="1"/>
</dbReference>
<dbReference type="Pfam" id="PF10494">
    <property type="entry name" value="Stk19"/>
    <property type="match status" value="1"/>
</dbReference>
<evidence type="ECO:0000256" key="1">
    <source>
        <dbReference type="ARBA" id="ARBA00093458"/>
    </source>
</evidence>
<feature type="compositionally biased region" description="Low complexity" evidence="2">
    <location>
        <begin position="355"/>
        <end position="374"/>
    </location>
</feature>
<feature type="compositionally biased region" description="Low complexity" evidence="2">
    <location>
        <begin position="216"/>
        <end position="231"/>
    </location>
</feature>
<dbReference type="EMBL" id="KE148148">
    <property type="protein sequence ID" value="EPE08935.1"/>
    <property type="molecule type" value="Genomic_DNA"/>
</dbReference>
<name>S3D6A7_OPHP1</name>
<dbReference type="eggNOG" id="ENOG502S7IU">
    <property type="taxonomic scope" value="Eukaryota"/>
</dbReference>
<proteinExistence type="inferred from homology"/>
<organism evidence="3 4">
    <name type="scientific">Ophiostoma piceae (strain UAMH 11346)</name>
    <name type="common">Sap stain fungus</name>
    <dbReference type="NCBI Taxonomy" id="1262450"/>
    <lineage>
        <taxon>Eukaryota</taxon>
        <taxon>Fungi</taxon>
        <taxon>Dikarya</taxon>
        <taxon>Ascomycota</taxon>
        <taxon>Pezizomycotina</taxon>
        <taxon>Sordariomycetes</taxon>
        <taxon>Sordariomycetidae</taxon>
        <taxon>Ophiostomatales</taxon>
        <taxon>Ophiostomataceae</taxon>
        <taxon>Ophiostoma</taxon>
    </lineage>
</organism>
<feature type="region of interest" description="Disordered" evidence="2">
    <location>
        <begin position="1"/>
        <end position="74"/>
    </location>
</feature>